<dbReference type="AlphaFoldDB" id="A0A0L7KQ96"/>
<keyword evidence="8" id="KW-0687">Ribonucleoprotein</keyword>
<evidence type="ECO:0000313" key="16">
    <source>
        <dbReference type="Proteomes" id="UP000037510"/>
    </source>
</evidence>
<dbReference type="GO" id="GO:0005739">
    <property type="term" value="C:mitochondrion"/>
    <property type="evidence" value="ECO:0007669"/>
    <property type="project" value="UniProtKB-SubCell"/>
</dbReference>
<dbReference type="PANTHER" id="PTHR31761:SF1">
    <property type="entry name" value="LARGE RIBOSOMAL SUBUNIT PROTEIN ML64"/>
    <property type="match status" value="1"/>
</dbReference>
<keyword evidence="7" id="KW-0539">Nucleus</keyword>
<reference evidence="15 16" key="1">
    <citation type="journal article" date="2015" name="Genome Biol. Evol.">
        <title>The genome of winter moth (Operophtera brumata) provides a genomic perspective on sexual dimorphism and phenology.</title>
        <authorList>
            <person name="Derks M.F."/>
            <person name="Smit S."/>
            <person name="Salis L."/>
            <person name="Schijlen E."/>
            <person name="Bossers A."/>
            <person name="Mateman C."/>
            <person name="Pijl A.S."/>
            <person name="de Ridder D."/>
            <person name="Groenen M.A."/>
            <person name="Visser M.E."/>
            <person name="Megens H.J."/>
        </authorList>
    </citation>
    <scope>NUCLEOTIDE SEQUENCE [LARGE SCALE GENOMIC DNA]</scope>
    <source>
        <strain evidence="15">WM2013NL</strain>
        <tissue evidence="15">Head and thorax</tissue>
    </source>
</reference>
<organism evidence="15 16">
    <name type="scientific">Operophtera brumata</name>
    <name type="common">Winter moth</name>
    <name type="synonym">Phalaena brumata</name>
    <dbReference type="NCBI Taxonomy" id="104452"/>
    <lineage>
        <taxon>Eukaryota</taxon>
        <taxon>Metazoa</taxon>
        <taxon>Ecdysozoa</taxon>
        <taxon>Arthropoda</taxon>
        <taxon>Hexapoda</taxon>
        <taxon>Insecta</taxon>
        <taxon>Pterygota</taxon>
        <taxon>Neoptera</taxon>
        <taxon>Endopterygota</taxon>
        <taxon>Lepidoptera</taxon>
        <taxon>Glossata</taxon>
        <taxon>Ditrysia</taxon>
        <taxon>Geometroidea</taxon>
        <taxon>Geometridae</taxon>
        <taxon>Larentiinae</taxon>
        <taxon>Operophtera</taxon>
    </lineage>
</organism>
<keyword evidence="16" id="KW-1185">Reference proteome</keyword>
<evidence type="ECO:0000256" key="5">
    <source>
        <dbReference type="ARBA" id="ARBA00023054"/>
    </source>
</evidence>
<dbReference type="STRING" id="104452.A0A0L7KQ96"/>
<dbReference type="InterPro" id="IPR043035">
    <property type="entry name" value="Ribosomal_mL64_sf"/>
</dbReference>
<keyword evidence="5 14" id="KW-0175">Coiled coil</keyword>
<evidence type="ECO:0000256" key="7">
    <source>
        <dbReference type="ARBA" id="ARBA00023242"/>
    </source>
</evidence>
<dbReference type="Pfam" id="PF10147">
    <property type="entry name" value="CR6_interact"/>
    <property type="match status" value="1"/>
</dbReference>
<gene>
    <name evidence="15" type="ORF">OBRU01_19552</name>
</gene>
<comment type="function">
    <text evidence="13">Acts as a negative regulator of G1 to S cell cycle phase progression by inhibiting cyclin-dependent kinases. Inhibitory effects are additive with GADD45 proteins but also occur in the absence of GADD45 proteins. Acts as a repressor of the orphan nuclear receptor NR4A1 by inhibiting AB domain-mediated transcriptional activity. May be involved in the hormone-mediated regulation of NR4A1 transcriptional activity. May play a role in mitochondrial protein synthesis.</text>
</comment>
<protein>
    <recommendedName>
        <fullName evidence="11">Large ribosomal subunit protein mL64</fullName>
    </recommendedName>
    <alternativeName>
        <fullName evidence="10">39S ribosomal protein L59, mitochondrial</fullName>
    </alternativeName>
    <alternativeName>
        <fullName evidence="12">Growth arrest and DNA damage-inducible proteins-interacting protein 1</fullName>
    </alternativeName>
</protein>
<feature type="coiled-coil region" evidence="14">
    <location>
        <begin position="158"/>
        <end position="192"/>
    </location>
</feature>
<evidence type="ECO:0000256" key="14">
    <source>
        <dbReference type="SAM" id="Coils"/>
    </source>
</evidence>
<evidence type="ECO:0000256" key="11">
    <source>
        <dbReference type="ARBA" id="ARBA00035184"/>
    </source>
</evidence>
<sequence length="205" mass="23880">MNLCVRVRSLRSNLIGSFYRLSTAPAEIDGEASETVLIDDSDDAQAREEQIEKKRNVSRLAEAHYNLVNGQRPYEVPKALAHLTVKYNRKMYGKYGSASGVNPIQEMMDTAAKNRREQKLKILERDRDIADKFEKKERLVEEVRRHFGFKLDPRDERFQEMLVKREKEQKKKERLAKKEAKENMMIAKLQQKNVEISGGNIVVKE</sequence>
<dbReference type="Gene3D" id="6.10.280.120">
    <property type="entry name" value="Growth arrest and DNA-damage-inducible proteins-interacting protein 1"/>
    <property type="match status" value="1"/>
</dbReference>
<evidence type="ECO:0000256" key="13">
    <source>
        <dbReference type="ARBA" id="ARBA00060144"/>
    </source>
</evidence>
<comment type="similarity">
    <text evidence="3">Belongs to the mitochondrion-specific ribosomal protein mL64 family.</text>
</comment>
<keyword evidence="9" id="KW-0131">Cell cycle</keyword>
<dbReference type="EMBL" id="JTDY01007400">
    <property type="protein sequence ID" value="KOB65236.1"/>
    <property type="molecule type" value="Genomic_DNA"/>
</dbReference>
<dbReference type="PANTHER" id="PTHR31761">
    <property type="entry name" value="GROWTH ARREST AND DNA DAMAGE-INDUCIBLE PROTEINS-INTERACTING PROTEIN 1 GADD45GIP1"/>
    <property type="match status" value="1"/>
</dbReference>
<keyword evidence="6" id="KW-0496">Mitochondrion</keyword>
<evidence type="ECO:0000256" key="8">
    <source>
        <dbReference type="ARBA" id="ARBA00023274"/>
    </source>
</evidence>
<evidence type="ECO:0000256" key="12">
    <source>
        <dbReference type="ARBA" id="ARBA00035485"/>
    </source>
</evidence>
<comment type="caution">
    <text evidence="15">The sequence shown here is derived from an EMBL/GenBank/DDBJ whole genome shotgun (WGS) entry which is preliminary data.</text>
</comment>
<evidence type="ECO:0000256" key="6">
    <source>
        <dbReference type="ARBA" id="ARBA00023128"/>
    </source>
</evidence>
<evidence type="ECO:0000256" key="4">
    <source>
        <dbReference type="ARBA" id="ARBA00022980"/>
    </source>
</evidence>
<dbReference type="GO" id="GO:0005634">
    <property type="term" value="C:nucleus"/>
    <property type="evidence" value="ECO:0007669"/>
    <property type="project" value="UniProtKB-SubCell"/>
</dbReference>
<evidence type="ECO:0000256" key="9">
    <source>
        <dbReference type="ARBA" id="ARBA00023306"/>
    </source>
</evidence>
<dbReference type="InterPro" id="IPR018472">
    <property type="entry name" value="Ribosomal_mL64"/>
</dbReference>
<dbReference type="GO" id="GO:1990904">
    <property type="term" value="C:ribonucleoprotein complex"/>
    <property type="evidence" value="ECO:0007669"/>
    <property type="project" value="UniProtKB-KW"/>
</dbReference>
<dbReference type="GO" id="GO:0005840">
    <property type="term" value="C:ribosome"/>
    <property type="evidence" value="ECO:0007669"/>
    <property type="project" value="UniProtKB-KW"/>
</dbReference>
<evidence type="ECO:0000256" key="10">
    <source>
        <dbReference type="ARBA" id="ARBA00030700"/>
    </source>
</evidence>
<evidence type="ECO:0000256" key="2">
    <source>
        <dbReference type="ARBA" id="ARBA00004173"/>
    </source>
</evidence>
<evidence type="ECO:0000313" key="15">
    <source>
        <dbReference type="EMBL" id="KOB65236.1"/>
    </source>
</evidence>
<proteinExistence type="inferred from homology"/>
<keyword evidence="4" id="KW-0689">Ribosomal protein</keyword>
<evidence type="ECO:0000256" key="3">
    <source>
        <dbReference type="ARBA" id="ARBA00005421"/>
    </source>
</evidence>
<name>A0A0L7KQ96_OPEBR</name>
<evidence type="ECO:0000256" key="1">
    <source>
        <dbReference type="ARBA" id="ARBA00004123"/>
    </source>
</evidence>
<comment type="subcellular location">
    <subcellularLocation>
        <location evidence="2">Mitochondrion</location>
    </subcellularLocation>
    <subcellularLocation>
        <location evidence="1">Nucleus</location>
    </subcellularLocation>
</comment>
<dbReference type="Proteomes" id="UP000037510">
    <property type="component" value="Unassembled WGS sequence"/>
</dbReference>
<accession>A0A0L7KQ96</accession>